<accession>S2D2M8</accession>
<dbReference type="SUPFAM" id="SSF46894">
    <property type="entry name" value="C-terminal effector domain of the bipartite response regulators"/>
    <property type="match status" value="1"/>
</dbReference>
<dbReference type="eggNOG" id="COG0457">
    <property type="taxonomic scope" value="Bacteria"/>
</dbReference>
<evidence type="ECO:0000313" key="3">
    <source>
        <dbReference type="EMBL" id="EOZ91300.1"/>
    </source>
</evidence>
<dbReference type="STRING" id="1189612.A33Q_4689"/>
<evidence type="ECO:0000313" key="4">
    <source>
        <dbReference type="Proteomes" id="UP000006073"/>
    </source>
</evidence>
<protein>
    <recommendedName>
        <fullName evidence="5">HTH luxR-type domain-containing protein</fullName>
    </recommendedName>
</protein>
<feature type="transmembrane region" description="Helical" evidence="2">
    <location>
        <begin position="360"/>
        <end position="378"/>
    </location>
</feature>
<dbReference type="InterPro" id="IPR016032">
    <property type="entry name" value="Sig_transdc_resp-reg_C-effctor"/>
</dbReference>
<gene>
    <name evidence="3" type="ORF">A33Q_4689</name>
</gene>
<evidence type="ECO:0000256" key="1">
    <source>
        <dbReference type="SAM" id="Coils"/>
    </source>
</evidence>
<evidence type="ECO:0008006" key="5">
    <source>
        <dbReference type="Google" id="ProtNLM"/>
    </source>
</evidence>
<dbReference type="SUPFAM" id="SSF48452">
    <property type="entry name" value="TPR-like"/>
    <property type="match status" value="1"/>
</dbReference>
<organism evidence="3 4">
    <name type="scientific">Indibacter alkaliphilus (strain CCUG 57479 / KCTC 22604 / LW1)</name>
    <dbReference type="NCBI Taxonomy" id="1189612"/>
    <lineage>
        <taxon>Bacteria</taxon>
        <taxon>Pseudomonadati</taxon>
        <taxon>Bacteroidota</taxon>
        <taxon>Cytophagia</taxon>
        <taxon>Cytophagales</taxon>
        <taxon>Cyclobacteriaceae</taxon>
    </lineage>
</organism>
<feature type="coiled-coil region" evidence="1">
    <location>
        <begin position="381"/>
        <end position="413"/>
    </location>
</feature>
<keyword evidence="1" id="KW-0175">Coiled coil</keyword>
<comment type="caution">
    <text evidence="3">The sequence shown here is derived from an EMBL/GenBank/DDBJ whole genome shotgun (WGS) entry which is preliminary data.</text>
</comment>
<dbReference type="Proteomes" id="UP000006073">
    <property type="component" value="Unassembled WGS sequence"/>
</dbReference>
<dbReference type="EMBL" id="ALWO02000056">
    <property type="protein sequence ID" value="EOZ91300.1"/>
    <property type="molecule type" value="Genomic_DNA"/>
</dbReference>
<sequence length="537" mass="62970">MRDLFYNNEGKGFDYLDKVIKEIEFSMDYEDHFFVVRFFTFKLMVYRYFNRSNLLDKDEIIRILREHSLFSQNEMLIANARWYICKLYFDDHYFDLAMANCLDAMEVFQEFSEDKVASNQYAELGGLAFQLLDYDVAIEYFVKAINGGYSGQINLIGNDLILINALGQSYLRKMDFENAKVYLEETDFKAKELENWLWVGINNAYLGQVYLELGDLQKAESLLKNALETCSETEKNVAAYAATHLARVYMNKNQNQKALENLILAEQNLYNSTNTYLLQTKFYLVETLRVFSEYHRINSDNRRADSYFNQYKSLNDSLQYIAVLSSQNISKLRMDNEKANWELRLVQLEKAQLVQKRNTLFVIFGALLIVLVSLAFVARNKMNAARQLALAENKRLNLERESIEKQMELQKANLLEKSRLLSVFESRLTALQHQVDVQEDLKKINELKILTEDDWLAFKRLFERLHPGYISHVKNKAPDITNAELRLATLIRLDYSSKEMADLLGVSIDSIYKSRYRLRSRLQIDNDKSLEQILTRI</sequence>
<dbReference type="GO" id="GO:0006355">
    <property type="term" value="P:regulation of DNA-templated transcription"/>
    <property type="evidence" value="ECO:0007669"/>
    <property type="project" value="InterPro"/>
</dbReference>
<keyword evidence="4" id="KW-1185">Reference proteome</keyword>
<reference evidence="3 4" key="1">
    <citation type="journal article" date="2013" name="Genome Announc.">
        <title>Draft Genome Sequence of Indibacter alkaliphilus Strain LW1T, Isolated from Lonar Lake, a Haloalkaline Lake in the Buldana District of Maharashtra, India.</title>
        <authorList>
            <person name="Singh A."/>
            <person name="Kumar Jangir P."/>
            <person name="Sharma R."/>
            <person name="Singh A."/>
            <person name="Kumar Pinnaka A."/>
            <person name="Shivaji S."/>
        </authorList>
    </citation>
    <scope>NUCLEOTIDE SEQUENCE [LARGE SCALE GENOMIC DNA]</scope>
    <source>
        <strain evidence="4">CCUG 57479 / KCTC 22604 / LW1</strain>
    </source>
</reference>
<dbReference type="GO" id="GO:0003677">
    <property type="term" value="F:DNA binding"/>
    <property type="evidence" value="ECO:0007669"/>
    <property type="project" value="InterPro"/>
</dbReference>
<keyword evidence="2" id="KW-1133">Transmembrane helix</keyword>
<dbReference type="InterPro" id="IPR011990">
    <property type="entry name" value="TPR-like_helical_dom_sf"/>
</dbReference>
<dbReference type="Gene3D" id="1.25.40.10">
    <property type="entry name" value="Tetratricopeptide repeat domain"/>
    <property type="match status" value="2"/>
</dbReference>
<keyword evidence="2" id="KW-0812">Transmembrane</keyword>
<name>S2D2M8_INDAL</name>
<evidence type="ECO:0000256" key="2">
    <source>
        <dbReference type="SAM" id="Phobius"/>
    </source>
</evidence>
<proteinExistence type="predicted"/>
<dbReference type="AlphaFoldDB" id="S2D2M8"/>
<keyword evidence="2" id="KW-0472">Membrane</keyword>